<gene>
    <name evidence="17 18" type="primary">LOC105431738</name>
</gene>
<keyword evidence="15" id="KW-0812">Transmembrane</keyword>
<comment type="cofactor">
    <cofactor evidence="1 13">
        <name>heme</name>
        <dbReference type="ChEBI" id="CHEBI:30413"/>
    </cofactor>
</comment>
<dbReference type="Gene3D" id="1.10.630.10">
    <property type="entry name" value="Cytochrome P450"/>
    <property type="match status" value="1"/>
</dbReference>
<dbReference type="CDD" id="cd11056">
    <property type="entry name" value="CYP6-like"/>
    <property type="match status" value="1"/>
</dbReference>
<evidence type="ECO:0000256" key="6">
    <source>
        <dbReference type="ARBA" id="ARBA00022723"/>
    </source>
</evidence>
<dbReference type="GO" id="GO:0016705">
    <property type="term" value="F:oxidoreductase activity, acting on paired donors, with incorporation or reduction of molecular oxygen"/>
    <property type="evidence" value="ECO:0007669"/>
    <property type="project" value="InterPro"/>
</dbReference>
<dbReference type="GO" id="GO:0004497">
    <property type="term" value="F:monooxygenase activity"/>
    <property type="evidence" value="ECO:0007669"/>
    <property type="project" value="UniProtKB-KW"/>
</dbReference>
<dbReference type="RefSeq" id="XP_011644453.1">
    <property type="nucleotide sequence ID" value="XM_011646151.2"/>
</dbReference>
<evidence type="ECO:0000256" key="11">
    <source>
        <dbReference type="ARBA" id="ARBA00023033"/>
    </source>
</evidence>
<protein>
    <submittedName>
        <fullName evidence="17 18">Cytochrome P450 6a2-like</fullName>
    </submittedName>
</protein>
<keyword evidence="12 15" id="KW-0472">Membrane</keyword>
<evidence type="ECO:0000256" key="4">
    <source>
        <dbReference type="ARBA" id="ARBA00010617"/>
    </source>
</evidence>
<reference evidence="17 18" key="1">
    <citation type="submission" date="2025-04" db="UniProtKB">
        <authorList>
            <consortium name="RefSeq"/>
        </authorList>
    </citation>
    <scope>IDENTIFICATION</scope>
</reference>
<keyword evidence="7" id="KW-0256">Endoplasmic reticulum</keyword>
<evidence type="ECO:0000256" key="7">
    <source>
        <dbReference type="ARBA" id="ARBA00022824"/>
    </source>
</evidence>
<evidence type="ECO:0000256" key="9">
    <source>
        <dbReference type="ARBA" id="ARBA00023002"/>
    </source>
</evidence>
<dbReference type="Proteomes" id="UP000504615">
    <property type="component" value="Unplaced"/>
</dbReference>
<dbReference type="PANTHER" id="PTHR24292:SF54">
    <property type="entry name" value="CYP9F3-RELATED"/>
    <property type="match status" value="1"/>
</dbReference>
<dbReference type="PRINTS" id="PR00385">
    <property type="entry name" value="P450"/>
</dbReference>
<dbReference type="Pfam" id="PF00067">
    <property type="entry name" value="p450"/>
    <property type="match status" value="1"/>
</dbReference>
<dbReference type="GO" id="GO:0020037">
    <property type="term" value="F:heme binding"/>
    <property type="evidence" value="ECO:0007669"/>
    <property type="project" value="InterPro"/>
</dbReference>
<evidence type="ECO:0000256" key="2">
    <source>
        <dbReference type="ARBA" id="ARBA00004174"/>
    </source>
</evidence>
<dbReference type="GO" id="GO:0005506">
    <property type="term" value="F:iron ion binding"/>
    <property type="evidence" value="ECO:0007669"/>
    <property type="project" value="InterPro"/>
</dbReference>
<dbReference type="InterPro" id="IPR036396">
    <property type="entry name" value="Cyt_P450_sf"/>
</dbReference>
<dbReference type="RefSeq" id="XP_011644452.1">
    <property type="nucleotide sequence ID" value="XM_011646150.2"/>
</dbReference>
<keyword evidence="9 14" id="KW-0560">Oxidoreductase</keyword>
<keyword evidence="6 13" id="KW-0479">Metal-binding</keyword>
<keyword evidence="16" id="KW-1185">Reference proteome</keyword>
<evidence type="ECO:0000313" key="18">
    <source>
        <dbReference type="RefSeq" id="XP_011644453.1"/>
    </source>
</evidence>
<dbReference type="PRINTS" id="PR00463">
    <property type="entry name" value="EP450I"/>
</dbReference>
<dbReference type="GO" id="GO:0005789">
    <property type="term" value="C:endoplasmic reticulum membrane"/>
    <property type="evidence" value="ECO:0007669"/>
    <property type="project" value="UniProtKB-SubCell"/>
</dbReference>
<name>A0A6I9WQQ9_9HYME</name>
<evidence type="ECO:0000256" key="15">
    <source>
        <dbReference type="SAM" id="Phobius"/>
    </source>
</evidence>
<dbReference type="FunFam" id="1.10.630.10:FF:000042">
    <property type="entry name" value="Cytochrome P450"/>
    <property type="match status" value="1"/>
</dbReference>
<dbReference type="GeneID" id="105431738"/>
<keyword evidence="5 13" id="KW-0349">Heme</keyword>
<dbReference type="InterPro" id="IPR002401">
    <property type="entry name" value="Cyt_P450_E_grp-I"/>
</dbReference>
<evidence type="ECO:0000256" key="5">
    <source>
        <dbReference type="ARBA" id="ARBA00022617"/>
    </source>
</evidence>
<evidence type="ECO:0000256" key="14">
    <source>
        <dbReference type="RuleBase" id="RU000461"/>
    </source>
</evidence>
<dbReference type="InterPro" id="IPR001128">
    <property type="entry name" value="Cyt_P450"/>
</dbReference>
<evidence type="ECO:0000256" key="13">
    <source>
        <dbReference type="PIRSR" id="PIRSR602401-1"/>
    </source>
</evidence>
<keyword evidence="15" id="KW-1133">Transmembrane helix</keyword>
<accession>A0A6I9WQQ9</accession>
<evidence type="ECO:0000256" key="8">
    <source>
        <dbReference type="ARBA" id="ARBA00022848"/>
    </source>
</evidence>
<evidence type="ECO:0000256" key="12">
    <source>
        <dbReference type="ARBA" id="ARBA00023136"/>
    </source>
</evidence>
<dbReference type="OrthoDB" id="2789670at2759"/>
<dbReference type="KEGG" id="pbar:105431738"/>
<keyword evidence="8" id="KW-0492">Microsome</keyword>
<dbReference type="PROSITE" id="PS00086">
    <property type="entry name" value="CYTOCHROME_P450"/>
    <property type="match status" value="1"/>
</dbReference>
<feature type="transmembrane region" description="Helical" evidence="15">
    <location>
        <begin position="6"/>
        <end position="23"/>
    </location>
</feature>
<dbReference type="InterPro" id="IPR017972">
    <property type="entry name" value="Cyt_P450_CS"/>
</dbReference>
<evidence type="ECO:0000256" key="1">
    <source>
        <dbReference type="ARBA" id="ARBA00001971"/>
    </source>
</evidence>
<evidence type="ECO:0000313" key="17">
    <source>
        <dbReference type="RefSeq" id="XP_011644452.1"/>
    </source>
</evidence>
<dbReference type="PANTHER" id="PTHR24292">
    <property type="entry name" value="CYTOCHROME P450"/>
    <property type="match status" value="1"/>
</dbReference>
<dbReference type="InterPro" id="IPR050476">
    <property type="entry name" value="Insect_CytP450_Detox"/>
</dbReference>
<proteinExistence type="inferred from homology"/>
<sequence length="500" mass="58299">MAAGMFEILCVCVMILWLLYYYLTADFDYWTSRGINGPKPIPFFGNIAEFMLGKNCLGNFYKKIYDRYTKEPMVGLFLRGNPALMLRDPDYIKQVLIKDFTVFSDRDGKVYEKADPMSMHLFRIDAARWRPLRIRLSPVFTSGKLKDMFHLLLNCSDHFEKYLNEIVPKDGIVECRDLTSKFTVDVIGSCVFGIEMNALKEENNQFQKMGRRIFRNTLKSFLKNILKEIPWLYQRIGYILDDHVVTKFMTNLTRETIEYRKQNNIRRHDFIDTLIDFKDNPEKLGINHITDELVAAQAFVFFAAGFETSSTTMSNAMYELAKNQSIQEKVREEIKDILKSSNGEILYDDIKKMSYLDKIFQETLRKYPPVMYLTRKPLQDYVFEETKITLRKGLRVIIPIYAIQNDPNIYPDPDVFDPERFSAENVSQRNAMHYLPFGNGPRNCIGARFAINQTKVGLIKVLMNYKIDVCEKTQIPVLAPLSSLMLQTTHGIYVKLTKFT</sequence>
<feature type="binding site" description="axial binding residue" evidence="13">
    <location>
        <position position="444"/>
    </location>
    <ligand>
        <name>heme</name>
        <dbReference type="ChEBI" id="CHEBI:30413"/>
    </ligand>
    <ligandPart>
        <name>Fe</name>
        <dbReference type="ChEBI" id="CHEBI:18248"/>
    </ligandPart>
</feature>
<keyword evidence="10 13" id="KW-0408">Iron</keyword>
<organism evidence="16 18">
    <name type="scientific">Pogonomyrmex barbatus</name>
    <name type="common">red harvester ant</name>
    <dbReference type="NCBI Taxonomy" id="144034"/>
    <lineage>
        <taxon>Eukaryota</taxon>
        <taxon>Metazoa</taxon>
        <taxon>Ecdysozoa</taxon>
        <taxon>Arthropoda</taxon>
        <taxon>Hexapoda</taxon>
        <taxon>Insecta</taxon>
        <taxon>Pterygota</taxon>
        <taxon>Neoptera</taxon>
        <taxon>Endopterygota</taxon>
        <taxon>Hymenoptera</taxon>
        <taxon>Apocrita</taxon>
        <taxon>Aculeata</taxon>
        <taxon>Formicoidea</taxon>
        <taxon>Formicidae</taxon>
        <taxon>Myrmicinae</taxon>
        <taxon>Pogonomyrmex</taxon>
    </lineage>
</organism>
<comment type="subcellular location">
    <subcellularLocation>
        <location evidence="3">Endoplasmic reticulum membrane</location>
        <topology evidence="3">Peripheral membrane protein</topology>
    </subcellularLocation>
    <subcellularLocation>
        <location evidence="2">Microsome membrane</location>
        <topology evidence="2">Peripheral membrane protein</topology>
    </subcellularLocation>
</comment>
<keyword evidence="11 14" id="KW-0503">Monooxygenase</keyword>
<evidence type="ECO:0000256" key="10">
    <source>
        <dbReference type="ARBA" id="ARBA00023004"/>
    </source>
</evidence>
<comment type="similarity">
    <text evidence="4 14">Belongs to the cytochrome P450 family.</text>
</comment>
<evidence type="ECO:0000313" key="16">
    <source>
        <dbReference type="Proteomes" id="UP000504615"/>
    </source>
</evidence>
<dbReference type="SUPFAM" id="SSF48264">
    <property type="entry name" value="Cytochrome P450"/>
    <property type="match status" value="1"/>
</dbReference>
<evidence type="ECO:0000256" key="3">
    <source>
        <dbReference type="ARBA" id="ARBA00004406"/>
    </source>
</evidence>
<dbReference type="AlphaFoldDB" id="A0A6I9WQQ9"/>